<organism evidence="1 2">
    <name type="scientific">Roseateles puraquae</name>
    <dbReference type="NCBI Taxonomy" id="431059"/>
    <lineage>
        <taxon>Bacteria</taxon>
        <taxon>Pseudomonadati</taxon>
        <taxon>Pseudomonadota</taxon>
        <taxon>Betaproteobacteria</taxon>
        <taxon>Burkholderiales</taxon>
        <taxon>Sphaerotilaceae</taxon>
        <taxon>Roseateles</taxon>
    </lineage>
</organism>
<dbReference type="Proteomes" id="UP000197446">
    <property type="component" value="Unassembled WGS sequence"/>
</dbReference>
<reference evidence="1 2" key="1">
    <citation type="journal article" date="2007" name="Int. J. Syst. Evol. Microbiol.">
        <title>Description of Pelomonas aquatica sp. nov. and Pelomonas puraquae sp. nov., isolated from industrial and haemodialysis water.</title>
        <authorList>
            <person name="Gomila M."/>
            <person name="Bowien B."/>
            <person name="Falsen E."/>
            <person name="Moore E.R."/>
            <person name="Lalucat J."/>
        </authorList>
    </citation>
    <scope>NUCLEOTIDE SEQUENCE [LARGE SCALE GENOMIC DNA]</scope>
    <source>
        <strain evidence="1 2">CCUG 52769</strain>
    </source>
</reference>
<keyword evidence="2" id="KW-1185">Reference proteome</keyword>
<dbReference type="AlphaFoldDB" id="A0A254NB17"/>
<protein>
    <recommendedName>
        <fullName evidence="3">Chemotaxis protein</fullName>
    </recommendedName>
</protein>
<gene>
    <name evidence="1" type="ORF">CDO81_00065</name>
</gene>
<evidence type="ECO:0000313" key="1">
    <source>
        <dbReference type="EMBL" id="OWR04930.1"/>
    </source>
</evidence>
<name>A0A254NB17_9BURK</name>
<accession>A0A254NB17</accession>
<evidence type="ECO:0000313" key="2">
    <source>
        <dbReference type="Proteomes" id="UP000197446"/>
    </source>
</evidence>
<dbReference type="EMBL" id="NISI01000001">
    <property type="protein sequence ID" value="OWR04930.1"/>
    <property type="molecule type" value="Genomic_DNA"/>
</dbReference>
<sequence>MVAKIIHDLSDLVQLMLKGLARTKAWQRQLAGHLEDVDRLLQVLRMTIAMENAHDEIAGAAEAVAAACRRAGASLAGSRADSSSLQAMALIGKLGDKLRAAFASLP</sequence>
<comment type="caution">
    <text evidence="1">The sequence shown here is derived from an EMBL/GenBank/DDBJ whole genome shotgun (WGS) entry which is preliminary data.</text>
</comment>
<evidence type="ECO:0008006" key="3">
    <source>
        <dbReference type="Google" id="ProtNLM"/>
    </source>
</evidence>
<proteinExistence type="predicted"/>